<dbReference type="GO" id="GO:0006935">
    <property type="term" value="P:chemotaxis"/>
    <property type="evidence" value="ECO:0007669"/>
    <property type="project" value="InterPro"/>
</dbReference>
<dbReference type="GO" id="GO:0016020">
    <property type="term" value="C:membrane"/>
    <property type="evidence" value="ECO:0007669"/>
    <property type="project" value="InterPro"/>
</dbReference>
<accession>A0A1V2H119</accession>
<feature type="non-terminal residue" evidence="7">
    <location>
        <position position="422"/>
    </location>
</feature>
<dbReference type="SMART" id="SM00304">
    <property type="entry name" value="HAMP"/>
    <property type="match status" value="1"/>
</dbReference>
<keyword evidence="8" id="KW-1185">Reference proteome</keyword>
<dbReference type="Gene3D" id="1.10.287.950">
    <property type="entry name" value="Methyl-accepting chemotaxis protein"/>
    <property type="match status" value="1"/>
</dbReference>
<evidence type="ECO:0000256" key="1">
    <source>
        <dbReference type="ARBA" id="ARBA00023224"/>
    </source>
</evidence>
<reference evidence="7 8" key="1">
    <citation type="submission" date="2016-10" db="EMBL/GenBank/DDBJ databases">
        <title>Draft Genome sequence of Roseomonas sp. strain M3.</title>
        <authorList>
            <person name="Subhash Y."/>
            <person name="Lee S."/>
        </authorList>
    </citation>
    <scope>NUCLEOTIDE SEQUENCE [LARGE SCALE GENOMIC DNA]</scope>
    <source>
        <strain evidence="7 8">M3</strain>
    </source>
</reference>
<evidence type="ECO:0000259" key="5">
    <source>
        <dbReference type="PROSITE" id="PS50111"/>
    </source>
</evidence>
<dbReference type="GO" id="GO:0004888">
    <property type="term" value="F:transmembrane signaling receptor activity"/>
    <property type="evidence" value="ECO:0007669"/>
    <property type="project" value="InterPro"/>
</dbReference>
<organism evidence="7 8">
    <name type="scientific">Teichococcus deserti</name>
    <dbReference type="NCBI Taxonomy" id="1817963"/>
    <lineage>
        <taxon>Bacteria</taxon>
        <taxon>Pseudomonadati</taxon>
        <taxon>Pseudomonadota</taxon>
        <taxon>Alphaproteobacteria</taxon>
        <taxon>Acetobacterales</taxon>
        <taxon>Roseomonadaceae</taxon>
        <taxon>Roseomonas</taxon>
    </lineage>
</organism>
<dbReference type="PANTHER" id="PTHR32089:SF112">
    <property type="entry name" value="LYSOZYME-LIKE PROTEIN-RELATED"/>
    <property type="match status" value="1"/>
</dbReference>
<evidence type="ECO:0008006" key="9">
    <source>
        <dbReference type="Google" id="ProtNLM"/>
    </source>
</evidence>
<dbReference type="InterPro" id="IPR004090">
    <property type="entry name" value="Chemotax_Me-accpt_rcpt"/>
</dbReference>
<keyword evidence="4" id="KW-0472">Membrane</keyword>
<gene>
    <name evidence="7" type="ORF">BKE38_14145</name>
</gene>
<dbReference type="Proteomes" id="UP000188879">
    <property type="component" value="Unassembled WGS sequence"/>
</dbReference>
<dbReference type="RefSeq" id="WP_076957992.1">
    <property type="nucleotide sequence ID" value="NZ_MLCO01000136.1"/>
</dbReference>
<dbReference type="SUPFAM" id="SSF58104">
    <property type="entry name" value="Methyl-accepting chemotaxis protein (MCP) signaling domain"/>
    <property type="match status" value="1"/>
</dbReference>
<comment type="caution">
    <text evidence="7">The sequence shown here is derived from an EMBL/GenBank/DDBJ whole genome shotgun (WGS) entry which is preliminary data.</text>
</comment>
<dbReference type="Gene3D" id="6.10.340.10">
    <property type="match status" value="1"/>
</dbReference>
<evidence type="ECO:0000259" key="6">
    <source>
        <dbReference type="PROSITE" id="PS50885"/>
    </source>
</evidence>
<dbReference type="GO" id="GO:0007165">
    <property type="term" value="P:signal transduction"/>
    <property type="evidence" value="ECO:0007669"/>
    <property type="project" value="UniProtKB-KW"/>
</dbReference>
<comment type="similarity">
    <text evidence="2">Belongs to the methyl-accepting chemotaxis (MCP) protein family.</text>
</comment>
<keyword evidence="4" id="KW-0812">Transmembrane</keyword>
<name>A0A1V2H119_9PROT</name>
<dbReference type="OrthoDB" id="7295762at2"/>
<dbReference type="InterPro" id="IPR004089">
    <property type="entry name" value="MCPsignal_dom"/>
</dbReference>
<dbReference type="PANTHER" id="PTHR32089">
    <property type="entry name" value="METHYL-ACCEPTING CHEMOTAXIS PROTEIN MCPB"/>
    <property type="match status" value="1"/>
</dbReference>
<protein>
    <recommendedName>
        <fullName evidence="9">Methyl-accepting chemotaxis protein</fullName>
    </recommendedName>
</protein>
<feature type="domain" description="HAMP" evidence="6">
    <location>
        <begin position="212"/>
        <end position="265"/>
    </location>
</feature>
<dbReference type="AlphaFoldDB" id="A0A1V2H119"/>
<dbReference type="InterPro" id="IPR024478">
    <property type="entry name" value="HlyB_4HB_MCP"/>
</dbReference>
<proteinExistence type="inferred from homology"/>
<evidence type="ECO:0000313" key="7">
    <source>
        <dbReference type="EMBL" id="ONG52600.1"/>
    </source>
</evidence>
<dbReference type="PRINTS" id="PR00260">
    <property type="entry name" value="CHEMTRNSDUCR"/>
</dbReference>
<dbReference type="Pfam" id="PF12729">
    <property type="entry name" value="4HB_MCP_1"/>
    <property type="match status" value="1"/>
</dbReference>
<evidence type="ECO:0000256" key="4">
    <source>
        <dbReference type="SAM" id="Phobius"/>
    </source>
</evidence>
<dbReference type="Pfam" id="PF00015">
    <property type="entry name" value="MCPsignal"/>
    <property type="match status" value="1"/>
</dbReference>
<dbReference type="InterPro" id="IPR003660">
    <property type="entry name" value="HAMP_dom"/>
</dbReference>
<feature type="domain" description="Methyl-accepting transducer" evidence="5">
    <location>
        <begin position="305"/>
        <end position="422"/>
    </location>
</feature>
<sequence>MRHFLSRLRLRSKLLGAFGLVVILTMGVGGIGLQQLGRVEEGVEALQTNWLPSVRSIGQLQYSLSLQRSRAARQLGTDEAADRARGEAELQAMHQEALRRFAETAALSSSPAEVALLTRARQAYDSYQALMRQLLAAPGGDRATVARFNGEGFAAIRQVFDALDELSRVNEAGAAAAAADAASDYREAIWLTGAGLLLALVVGLGAAIFLDRHIARSIVTLAAALRRVSARDYGVALPDLARQDEVGDMSRAVDDCRSGLQRADALAAEQAREQAARQRRAETLGQLVAQFEARVGDMVGVVSSAATELEATARSMSGTAAETNAQANSVASAAQQASGGVQTVASAAEQLAASISEISRQVAQATSVSGQAVTRARETDATVRVLAEGASKIGEVVNLITSIAGQTNLLALNATIEAARAG</sequence>
<evidence type="ECO:0000313" key="8">
    <source>
        <dbReference type="Proteomes" id="UP000188879"/>
    </source>
</evidence>
<dbReference type="PROSITE" id="PS50885">
    <property type="entry name" value="HAMP"/>
    <property type="match status" value="1"/>
</dbReference>
<dbReference type="PROSITE" id="PS50111">
    <property type="entry name" value="CHEMOTAXIS_TRANSDUC_2"/>
    <property type="match status" value="1"/>
</dbReference>
<keyword evidence="1 3" id="KW-0807">Transducer</keyword>
<feature type="transmembrane region" description="Helical" evidence="4">
    <location>
        <begin position="188"/>
        <end position="210"/>
    </location>
</feature>
<evidence type="ECO:0000256" key="3">
    <source>
        <dbReference type="PROSITE-ProRule" id="PRU00284"/>
    </source>
</evidence>
<dbReference type="EMBL" id="MLCO01000136">
    <property type="protein sequence ID" value="ONG52600.1"/>
    <property type="molecule type" value="Genomic_DNA"/>
</dbReference>
<evidence type="ECO:0000256" key="2">
    <source>
        <dbReference type="ARBA" id="ARBA00029447"/>
    </source>
</evidence>
<keyword evidence="4" id="KW-1133">Transmembrane helix</keyword>